<proteinExistence type="predicted"/>
<protein>
    <submittedName>
        <fullName evidence="1">Uncharacterized protein</fullName>
    </submittedName>
</protein>
<organism evidence="1 2">
    <name type="scientific">Blautia intestinihominis</name>
    <dbReference type="NCBI Taxonomy" id="3133152"/>
    <lineage>
        <taxon>Bacteria</taxon>
        <taxon>Bacillati</taxon>
        <taxon>Bacillota</taxon>
        <taxon>Clostridia</taxon>
        <taxon>Lachnospirales</taxon>
        <taxon>Lachnospiraceae</taxon>
        <taxon>Blautia</taxon>
    </lineage>
</organism>
<accession>A0ABV1AJK9</accession>
<gene>
    <name evidence="1" type="ORF">WMO75_08335</name>
</gene>
<reference evidence="1 2" key="1">
    <citation type="submission" date="2024-03" db="EMBL/GenBank/DDBJ databases">
        <title>Human intestinal bacterial collection.</title>
        <authorList>
            <person name="Pauvert C."/>
            <person name="Hitch T.C.A."/>
            <person name="Clavel T."/>
        </authorList>
    </citation>
    <scope>NUCLEOTIDE SEQUENCE [LARGE SCALE GENOMIC DNA]</scope>
    <source>
        <strain evidence="1 2">CLA-AA-H95</strain>
    </source>
</reference>
<dbReference type="Proteomes" id="UP001446032">
    <property type="component" value="Unassembled WGS sequence"/>
</dbReference>
<name>A0ABV1AJK9_9FIRM</name>
<evidence type="ECO:0000313" key="2">
    <source>
        <dbReference type="Proteomes" id="UP001446032"/>
    </source>
</evidence>
<dbReference type="RefSeq" id="WP_022214152.1">
    <property type="nucleotide sequence ID" value="NZ_JBBMEI010000021.1"/>
</dbReference>
<keyword evidence="2" id="KW-1185">Reference proteome</keyword>
<dbReference type="EMBL" id="JBBMEI010000021">
    <property type="protein sequence ID" value="MEQ2358339.1"/>
    <property type="molecule type" value="Genomic_DNA"/>
</dbReference>
<evidence type="ECO:0000313" key="1">
    <source>
        <dbReference type="EMBL" id="MEQ2358339.1"/>
    </source>
</evidence>
<comment type="caution">
    <text evidence="1">The sequence shown here is derived from an EMBL/GenBank/DDBJ whole genome shotgun (WGS) entry which is preliminary data.</text>
</comment>
<sequence length="67" mass="7910">MEEKILDFIMEYAQENENVPFQVIEETFNIQMDESLRSIISDAIWDRDNVSDVVIENEGYVISCFED</sequence>